<organism evidence="1 2">
    <name type="scientific">Xenorhabdus bovienii str. oregonense</name>
    <dbReference type="NCBI Taxonomy" id="1398202"/>
    <lineage>
        <taxon>Bacteria</taxon>
        <taxon>Pseudomonadati</taxon>
        <taxon>Pseudomonadota</taxon>
        <taxon>Gammaproteobacteria</taxon>
        <taxon>Enterobacterales</taxon>
        <taxon>Morganellaceae</taxon>
        <taxon>Xenorhabdus</taxon>
    </lineage>
</organism>
<reference evidence="1" key="1">
    <citation type="submission" date="2013-07" db="EMBL/GenBank/DDBJ databases">
        <title>Sub-species coevolution in mutualistic symbiosis.</title>
        <authorList>
            <person name="Murfin K."/>
            <person name="Klassen J."/>
            <person name="Lee M."/>
            <person name="Forst S."/>
            <person name="Stock P."/>
            <person name="Goodrich-Blair H."/>
        </authorList>
    </citation>
    <scope>NUCLEOTIDE SEQUENCE [LARGE SCALE GENOMIC DNA]</scope>
    <source>
        <strain evidence="1">Oregonense</strain>
    </source>
</reference>
<evidence type="ECO:0000313" key="1">
    <source>
        <dbReference type="EMBL" id="CDH07507.1"/>
    </source>
</evidence>
<dbReference type="AlphaFoldDB" id="A0A077NZ47"/>
<proteinExistence type="predicted"/>
<dbReference type="HOGENOM" id="CLU_3067665_0_0_6"/>
<gene>
    <name evidence="1" type="ORF">XBO1_290100</name>
</gene>
<dbReference type="Proteomes" id="UP000028483">
    <property type="component" value="Unassembled WGS sequence"/>
</dbReference>
<dbReference type="EMBL" id="CBSX010000192">
    <property type="protein sequence ID" value="CDH07507.1"/>
    <property type="molecule type" value="Genomic_DNA"/>
</dbReference>
<evidence type="ECO:0000313" key="2">
    <source>
        <dbReference type="Proteomes" id="UP000028483"/>
    </source>
</evidence>
<comment type="caution">
    <text evidence="1">The sequence shown here is derived from an EMBL/GenBank/DDBJ whole genome shotgun (WGS) entry which is preliminary data.</text>
</comment>
<protein>
    <submittedName>
        <fullName evidence="1">Uncharacterized protein</fullName>
    </submittedName>
</protein>
<accession>A0A077NZ47</accession>
<name>A0A077NZ47_XENBV</name>
<sequence>MINLPRNPHIDMCCDVMKMLDWILSPLEPIAAGVVVEKQSACCDRFLAYPNKH</sequence>